<keyword evidence="1" id="KW-0812">Transmembrane</keyword>
<evidence type="ECO:0000313" key="2">
    <source>
        <dbReference type="EMBL" id="GJN40095.1"/>
    </source>
</evidence>
<dbReference type="AlphaFoldDB" id="A0AAV5FZW3"/>
<accession>A0AAV5FZW3</accession>
<comment type="caution">
    <text evidence="2">The sequence shown here is derived from an EMBL/GenBank/DDBJ whole genome shotgun (WGS) entry which is preliminary data.</text>
</comment>
<sequence length="104" mass="11413">MRGSGGAGGQPMSRGARILAAVVVGVTLGCVCAFLYPDGLIPRSPDSALHWPRRFYSDSCPQVSLKFSLWIHDQRTSRHRTIVTIPFAIMEHKNLHAANEHSTT</sequence>
<dbReference type="Proteomes" id="UP001054889">
    <property type="component" value="Unassembled WGS sequence"/>
</dbReference>
<reference evidence="2" key="1">
    <citation type="journal article" date="2018" name="DNA Res.">
        <title>Multiple hybrid de novo genome assembly of finger millet, an orphan allotetraploid crop.</title>
        <authorList>
            <person name="Hatakeyama M."/>
            <person name="Aluri S."/>
            <person name="Balachadran M.T."/>
            <person name="Sivarajan S.R."/>
            <person name="Patrignani A."/>
            <person name="Gruter S."/>
            <person name="Poveda L."/>
            <person name="Shimizu-Inatsugi R."/>
            <person name="Baeten J."/>
            <person name="Francoijs K.J."/>
            <person name="Nataraja K.N."/>
            <person name="Reddy Y.A.N."/>
            <person name="Phadnis S."/>
            <person name="Ravikumar R.L."/>
            <person name="Schlapbach R."/>
            <person name="Sreeman S.M."/>
            <person name="Shimizu K.K."/>
        </authorList>
    </citation>
    <scope>NUCLEOTIDE SEQUENCE</scope>
</reference>
<evidence type="ECO:0000256" key="1">
    <source>
        <dbReference type="SAM" id="Phobius"/>
    </source>
</evidence>
<reference evidence="2" key="2">
    <citation type="submission" date="2021-12" db="EMBL/GenBank/DDBJ databases">
        <title>Resequencing data analysis of finger millet.</title>
        <authorList>
            <person name="Hatakeyama M."/>
            <person name="Aluri S."/>
            <person name="Balachadran M.T."/>
            <person name="Sivarajan S.R."/>
            <person name="Poveda L."/>
            <person name="Shimizu-Inatsugi R."/>
            <person name="Schlapbach R."/>
            <person name="Sreeman S.M."/>
            <person name="Shimizu K.K."/>
        </authorList>
    </citation>
    <scope>NUCLEOTIDE SEQUENCE</scope>
</reference>
<dbReference type="PROSITE" id="PS51257">
    <property type="entry name" value="PROKAR_LIPOPROTEIN"/>
    <property type="match status" value="1"/>
</dbReference>
<proteinExistence type="predicted"/>
<keyword evidence="3" id="KW-1185">Reference proteome</keyword>
<dbReference type="EMBL" id="BQKI01000103">
    <property type="protein sequence ID" value="GJN40095.1"/>
    <property type="molecule type" value="Genomic_DNA"/>
</dbReference>
<organism evidence="2 3">
    <name type="scientific">Eleusine coracana subsp. coracana</name>
    <dbReference type="NCBI Taxonomy" id="191504"/>
    <lineage>
        <taxon>Eukaryota</taxon>
        <taxon>Viridiplantae</taxon>
        <taxon>Streptophyta</taxon>
        <taxon>Embryophyta</taxon>
        <taxon>Tracheophyta</taxon>
        <taxon>Spermatophyta</taxon>
        <taxon>Magnoliopsida</taxon>
        <taxon>Liliopsida</taxon>
        <taxon>Poales</taxon>
        <taxon>Poaceae</taxon>
        <taxon>PACMAD clade</taxon>
        <taxon>Chloridoideae</taxon>
        <taxon>Cynodonteae</taxon>
        <taxon>Eleusininae</taxon>
        <taxon>Eleusine</taxon>
    </lineage>
</organism>
<feature type="transmembrane region" description="Helical" evidence="1">
    <location>
        <begin position="18"/>
        <end position="36"/>
    </location>
</feature>
<protein>
    <submittedName>
        <fullName evidence="2">Uncharacterized protein</fullName>
    </submittedName>
</protein>
<evidence type="ECO:0000313" key="3">
    <source>
        <dbReference type="Proteomes" id="UP001054889"/>
    </source>
</evidence>
<gene>
    <name evidence="2" type="primary">gb29263</name>
    <name evidence="2" type="ORF">PR202_gb29263</name>
</gene>
<keyword evidence="1" id="KW-0472">Membrane</keyword>
<keyword evidence="1" id="KW-1133">Transmembrane helix</keyword>
<name>A0AAV5FZW3_ELECO</name>